<dbReference type="Proteomes" id="UP000037086">
    <property type="component" value="Unassembled WGS sequence"/>
</dbReference>
<dbReference type="Pfam" id="PF13177">
    <property type="entry name" value="DNA_pol3_delta2"/>
    <property type="match status" value="1"/>
</dbReference>
<protein>
    <submittedName>
        <fullName evidence="1">DNA polymerase III delta prime subunit</fullName>
    </submittedName>
</protein>
<gene>
    <name evidence="1" type="primary">dinB</name>
    <name evidence="1" type="ORF">AlmWB_00130</name>
</gene>
<reference evidence="1 2" key="1">
    <citation type="journal article" date="2015" name="BMC Microbiol.">
        <title>'Candidatus Phytoplasma phoenicium' associated with almond witches'-broom disease: from draft genome to genetic diversity among strain populations.</title>
        <authorList>
            <person name="Quaglino F."/>
            <person name="Kube M."/>
            <person name="Jawhari M."/>
            <person name="Abou-Jawdah Y."/>
            <person name="Siewert C."/>
            <person name="Choueiri E."/>
            <person name="Sobh H."/>
            <person name="Casati P."/>
            <person name="Tedeschi R."/>
            <person name="Molino Lova M."/>
            <person name="Alma A."/>
            <person name="Bianco P.A."/>
        </authorList>
    </citation>
    <scope>NUCLEOTIDE SEQUENCE [LARGE SCALE GENOMIC DNA]</scope>
    <source>
        <strain evidence="1 2">SA213</strain>
    </source>
</reference>
<dbReference type="SUPFAM" id="SSF52540">
    <property type="entry name" value="P-loop containing nucleoside triphosphate hydrolases"/>
    <property type="match status" value="1"/>
</dbReference>
<organism evidence="1 2">
    <name type="scientific">Candidatus Phytoplasma phoenicium</name>
    <dbReference type="NCBI Taxonomy" id="198422"/>
    <lineage>
        <taxon>Bacteria</taxon>
        <taxon>Bacillati</taxon>
        <taxon>Mycoplasmatota</taxon>
        <taxon>Mollicutes</taxon>
        <taxon>Acholeplasmatales</taxon>
        <taxon>Acholeplasmataceae</taxon>
        <taxon>Candidatus Phytoplasma</taxon>
        <taxon>16SrIX (Pigeon pea witches'-broom group)</taxon>
    </lineage>
</organism>
<evidence type="ECO:0000313" key="2">
    <source>
        <dbReference type="Proteomes" id="UP000037086"/>
    </source>
</evidence>
<comment type="caution">
    <text evidence="1">The sequence shown here is derived from an EMBL/GenBank/DDBJ whole genome shotgun (WGS) entry which is preliminary data.</text>
</comment>
<dbReference type="EMBL" id="JPSQ01000002">
    <property type="protein sequence ID" value="KND62759.1"/>
    <property type="molecule type" value="Genomic_DNA"/>
</dbReference>
<evidence type="ECO:0000313" key="1">
    <source>
        <dbReference type="EMBL" id="KND62759.1"/>
    </source>
</evidence>
<dbReference type="Gene3D" id="3.40.50.300">
    <property type="entry name" value="P-loop containing nucleotide triphosphate hydrolases"/>
    <property type="match status" value="1"/>
</dbReference>
<dbReference type="OrthoDB" id="9810148at2"/>
<dbReference type="RefSeq" id="WP_050336913.1">
    <property type="nucleotide sequence ID" value="NZ_JPSQ01000002.1"/>
</dbReference>
<sequence>MTIAENLLAKFHQIIQNQKLSHIYLIEGGNDVEQKKFLYDLAELFLKITSISSCLKQMIQVNHYPNFYYLSSYNNLITKEQILAMQQHFHHTSLINSKKMYVLYKAEHISEKAAHSLLHFLENPVNNQILGILFTNNHHLLLSTILSRVQIFHLTSSSSIFPQNSQKILNPLDQVFFNLLKKKHNNISSDFLLTSYYLNLKKFFFSFCQWKHISFDVLMEFWFEHKDLLTQKVFIEDFLILLLVFCLDLYKYRSQSLGFVFPVELFSQTWLVKLSEQHFQSLLNLLNKIEKQKTVIEYPFCFMGFLIEIMQMFNG</sequence>
<dbReference type="PATRIC" id="fig|198422.3.peg.57"/>
<proteinExistence type="predicted"/>
<dbReference type="AlphaFoldDB" id="A0A0L0ML74"/>
<accession>A0A0L0ML74</accession>
<dbReference type="InterPro" id="IPR027417">
    <property type="entry name" value="P-loop_NTPase"/>
</dbReference>
<keyword evidence="2" id="KW-1185">Reference proteome</keyword>
<name>A0A0L0ML74_9MOLU</name>